<comment type="caution">
    <text evidence="1">The sequence shown here is derived from an EMBL/GenBank/DDBJ whole genome shotgun (WGS) entry which is preliminary data.</text>
</comment>
<reference evidence="1" key="1">
    <citation type="submission" date="2021-01" db="EMBL/GenBank/DDBJ databases">
        <authorList>
            <consortium name="Genoscope - CEA"/>
            <person name="William W."/>
        </authorList>
    </citation>
    <scope>NUCLEOTIDE SEQUENCE</scope>
</reference>
<gene>
    <name evidence="1" type="ORF">PSON_ATCC_30995.1.T0150488</name>
</gene>
<dbReference type="EMBL" id="CAJJDN010000015">
    <property type="protein sequence ID" value="CAD8061747.1"/>
    <property type="molecule type" value="Genomic_DNA"/>
</dbReference>
<keyword evidence="2" id="KW-1185">Reference proteome</keyword>
<dbReference type="Proteomes" id="UP000692954">
    <property type="component" value="Unassembled WGS sequence"/>
</dbReference>
<evidence type="ECO:0000313" key="2">
    <source>
        <dbReference type="Proteomes" id="UP000692954"/>
    </source>
</evidence>
<name>A0A8S1L2L4_9CILI</name>
<sequence length="67" mass="8103">MNAFDGLSQEHQHVFICRRIFVNNKYNDRKMNVGIQILPYLKEEGPRFLRRIIQQDLIDQNREETGR</sequence>
<organism evidence="1 2">
    <name type="scientific">Paramecium sonneborni</name>
    <dbReference type="NCBI Taxonomy" id="65129"/>
    <lineage>
        <taxon>Eukaryota</taxon>
        <taxon>Sar</taxon>
        <taxon>Alveolata</taxon>
        <taxon>Ciliophora</taxon>
        <taxon>Intramacronucleata</taxon>
        <taxon>Oligohymenophorea</taxon>
        <taxon>Peniculida</taxon>
        <taxon>Parameciidae</taxon>
        <taxon>Paramecium</taxon>
    </lineage>
</organism>
<accession>A0A8S1L2L4</accession>
<dbReference type="AlphaFoldDB" id="A0A8S1L2L4"/>
<evidence type="ECO:0000313" key="1">
    <source>
        <dbReference type="EMBL" id="CAD8061747.1"/>
    </source>
</evidence>
<protein>
    <submittedName>
        <fullName evidence="1">Uncharacterized protein</fullName>
    </submittedName>
</protein>
<proteinExistence type="predicted"/>